<evidence type="ECO:0000256" key="3">
    <source>
        <dbReference type="ARBA" id="ARBA00023163"/>
    </source>
</evidence>
<dbReference type="SUPFAM" id="SSF46785">
    <property type="entry name" value="Winged helix' DNA-binding domain"/>
    <property type="match status" value="1"/>
</dbReference>
<dbReference type="PROSITE" id="PS51118">
    <property type="entry name" value="HTH_HXLR"/>
    <property type="match status" value="1"/>
</dbReference>
<name>A0ABX0W2F6_9RHOB</name>
<keyword evidence="1" id="KW-0805">Transcription regulation</keyword>
<comment type="caution">
    <text evidence="5">The sequence shown here is derived from an EMBL/GenBank/DDBJ whole genome shotgun (WGS) entry which is preliminary data.</text>
</comment>
<evidence type="ECO:0000256" key="1">
    <source>
        <dbReference type="ARBA" id="ARBA00023015"/>
    </source>
</evidence>
<dbReference type="PANTHER" id="PTHR33204">
    <property type="entry name" value="TRANSCRIPTIONAL REGULATOR, MARR FAMILY"/>
    <property type="match status" value="1"/>
</dbReference>
<dbReference type="Gene3D" id="1.10.10.10">
    <property type="entry name" value="Winged helix-like DNA-binding domain superfamily/Winged helix DNA-binding domain"/>
    <property type="match status" value="1"/>
</dbReference>
<dbReference type="RefSeq" id="WP_167681291.1">
    <property type="nucleotide sequence ID" value="NZ_QHLQ01000001.1"/>
</dbReference>
<dbReference type="EMBL" id="QHLQ01000001">
    <property type="protein sequence ID" value="NIZ59523.1"/>
    <property type="molecule type" value="Genomic_DNA"/>
</dbReference>
<dbReference type="Pfam" id="PF01638">
    <property type="entry name" value="HxlR"/>
    <property type="match status" value="1"/>
</dbReference>
<dbReference type="InterPro" id="IPR036388">
    <property type="entry name" value="WH-like_DNA-bd_sf"/>
</dbReference>
<evidence type="ECO:0000256" key="2">
    <source>
        <dbReference type="ARBA" id="ARBA00023125"/>
    </source>
</evidence>
<organism evidence="5 6">
    <name type="scientific">Parasedimentitalea denitrificans</name>
    <dbReference type="NCBI Taxonomy" id="2211118"/>
    <lineage>
        <taxon>Bacteria</taxon>
        <taxon>Pseudomonadati</taxon>
        <taxon>Pseudomonadota</taxon>
        <taxon>Alphaproteobacteria</taxon>
        <taxon>Rhodobacterales</taxon>
        <taxon>Paracoccaceae</taxon>
        <taxon>Parasedimentitalea</taxon>
    </lineage>
</organism>
<evidence type="ECO:0000313" key="6">
    <source>
        <dbReference type="Proteomes" id="UP001429564"/>
    </source>
</evidence>
<keyword evidence="2" id="KW-0238">DNA-binding</keyword>
<proteinExistence type="predicted"/>
<gene>
    <name evidence="5" type="ORF">DL239_00875</name>
</gene>
<evidence type="ECO:0000313" key="5">
    <source>
        <dbReference type="EMBL" id="NIZ59523.1"/>
    </source>
</evidence>
<accession>A0ABX0W2F6</accession>
<feature type="domain" description="HTH hxlR-type" evidence="4">
    <location>
        <begin position="9"/>
        <end position="107"/>
    </location>
</feature>
<protein>
    <submittedName>
        <fullName evidence="5">Transcriptional regulator</fullName>
    </submittedName>
</protein>
<dbReference type="CDD" id="cd00090">
    <property type="entry name" value="HTH_ARSR"/>
    <property type="match status" value="1"/>
</dbReference>
<dbReference type="InterPro" id="IPR002577">
    <property type="entry name" value="HTH_HxlR"/>
</dbReference>
<keyword evidence="6" id="KW-1185">Reference proteome</keyword>
<dbReference type="InterPro" id="IPR011991">
    <property type="entry name" value="ArsR-like_HTH"/>
</dbReference>
<dbReference type="Proteomes" id="UP001429564">
    <property type="component" value="Unassembled WGS sequence"/>
</dbReference>
<dbReference type="PANTHER" id="PTHR33204:SF18">
    <property type="entry name" value="TRANSCRIPTIONAL REGULATORY PROTEIN"/>
    <property type="match status" value="1"/>
</dbReference>
<dbReference type="InterPro" id="IPR036390">
    <property type="entry name" value="WH_DNA-bd_sf"/>
</dbReference>
<evidence type="ECO:0000259" key="4">
    <source>
        <dbReference type="PROSITE" id="PS51118"/>
    </source>
</evidence>
<keyword evidence="3" id="KW-0804">Transcription</keyword>
<reference evidence="5 6" key="1">
    <citation type="submission" date="2018-05" db="EMBL/GenBank/DDBJ databases">
        <authorList>
            <person name="Zhang Y.-J."/>
        </authorList>
    </citation>
    <scope>NUCLEOTIDE SEQUENCE [LARGE SCALE GENOMIC DNA]</scope>
    <source>
        <strain evidence="5 6">CY04</strain>
    </source>
</reference>
<sequence length="108" mass="12509">MEQDERRNCPIQRASNVMGDQWSLLILREFFLEGSRRFQDLQDVLAVSPNTLSGRLRKLEEGGVLERRKYSQNPPRWEYHLTENGQALGPMMSALRAWGAEHTPDLPD</sequence>